<dbReference type="Pfam" id="PF00005">
    <property type="entry name" value="ABC_tran"/>
    <property type="match status" value="2"/>
</dbReference>
<reference evidence="6" key="1">
    <citation type="submission" date="2020-05" db="EMBL/GenBank/DDBJ databases">
        <authorList>
            <person name="Chiriac C."/>
            <person name="Salcher M."/>
            <person name="Ghai R."/>
            <person name="Kavagutti S V."/>
        </authorList>
    </citation>
    <scope>NUCLEOTIDE SEQUENCE</scope>
</reference>
<dbReference type="PROSITE" id="PS00211">
    <property type="entry name" value="ABC_TRANSPORTER_1"/>
    <property type="match status" value="2"/>
</dbReference>
<dbReference type="SMART" id="SM00382">
    <property type="entry name" value="AAA"/>
    <property type="match status" value="2"/>
</dbReference>
<sequence>MSTSVRLSDLTVSYGPAVMLDHVSFTIEPRERWGVVGPNGVGKSTLLKTIAGLITPDSGRVLVTPRGASIGYLSQEPDRRPDEDVRAYLARRTGVTAASEALDTATTAMASGDTDAGDAYSDALELWLALGGADLDARIGKTWDELGLNPSLLERPMTVLSGGEAARAGLAALLLSRFDVYLLDEPTNDLDLDGLERLESFVNSIASSVVLVSHDRTFLEHTITHVVELDEFKHTASTYAGGWTSYLTEREVARKQAWTDFEEYDSKRSDLAGRSQREREWASQGVSKAKKKPNDGDKIQRNLKMNSSEQLAGKAARTDKQMERLVKVEKPREAWQLQLEIPLSERGGDVVARLSNATITRDSFQLGPIDLQVSFGDRIAIVGHNGSGKSTLIGALLGRTPLTDGSQWMGPGVVIGELEQARNQLAGRNDLGELTNATLLEVFMAATGLLVPDARTLLAKFNLAADHVNRPAASLSPGERTRAVLALLMANGANCLVLDEPTNHLDMPAIEQLEQALDTFGGTVLLVTHDRSLLESVRITRTISLDAGRIVSDHTS</sequence>
<dbReference type="PANTHER" id="PTHR19211:SF123">
    <property type="entry name" value="ABC TRANSPORTER"/>
    <property type="match status" value="1"/>
</dbReference>
<dbReference type="GO" id="GO:0016887">
    <property type="term" value="F:ATP hydrolysis activity"/>
    <property type="evidence" value="ECO:0007669"/>
    <property type="project" value="InterPro"/>
</dbReference>
<keyword evidence="2" id="KW-0547">Nucleotide-binding</keyword>
<feature type="compositionally biased region" description="Basic and acidic residues" evidence="4">
    <location>
        <begin position="269"/>
        <end position="281"/>
    </location>
</feature>
<dbReference type="EMBL" id="CAEZUZ010000012">
    <property type="protein sequence ID" value="CAB4608856.1"/>
    <property type="molecule type" value="Genomic_DNA"/>
</dbReference>
<dbReference type="InterPro" id="IPR050611">
    <property type="entry name" value="ABCF"/>
</dbReference>
<name>A0A6J6H752_9ZZZZ</name>
<dbReference type="InterPro" id="IPR027417">
    <property type="entry name" value="P-loop_NTPase"/>
</dbReference>
<proteinExistence type="predicted"/>
<keyword evidence="3" id="KW-0067">ATP-binding</keyword>
<feature type="domain" description="ABC transporter" evidence="5">
    <location>
        <begin position="345"/>
        <end position="555"/>
    </location>
</feature>
<gene>
    <name evidence="6" type="ORF">UFOPK1889_00153</name>
</gene>
<dbReference type="PROSITE" id="PS50893">
    <property type="entry name" value="ABC_TRANSPORTER_2"/>
    <property type="match status" value="2"/>
</dbReference>
<dbReference type="InterPro" id="IPR003593">
    <property type="entry name" value="AAA+_ATPase"/>
</dbReference>
<keyword evidence="1" id="KW-0677">Repeat</keyword>
<dbReference type="PANTHER" id="PTHR19211">
    <property type="entry name" value="ATP-BINDING TRANSPORT PROTEIN-RELATED"/>
    <property type="match status" value="1"/>
</dbReference>
<evidence type="ECO:0000313" key="6">
    <source>
        <dbReference type="EMBL" id="CAB4608856.1"/>
    </source>
</evidence>
<dbReference type="InterPro" id="IPR017871">
    <property type="entry name" value="ABC_transporter-like_CS"/>
</dbReference>
<evidence type="ECO:0000256" key="2">
    <source>
        <dbReference type="ARBA" id="ARBA00022741"/>
    </source>
</evidence>
<feature type="domain" description="ABC transporter" evidence="5">
    <location>
        <begin position="5"/>
        <end position="256"/>
    </location>
</feature>
<dbReference type="CDD" id="cd03221">
    <property type="entry name" value="ABCF_EF-3"/>
    <property type="match status" value="1"/>
</dbReference>
<dbReference type="SUPFAM" id="SSF52540">
    <property type="entry name" value="P-loop containing nucleoside triphosphate hydrolases"/>
    <property type="match status" value="2"/>
</dbReference>
<dbReference type="GO" id="GO:0005524">
    <property type="term" value="F:ATP binding"/>
    <property type="evidence" value="ECO:0007669"/>
    <property type="project" value="UniProtKB-KW"/>
</dbReference>
<evidence type="ECO:0000256" key="4">
    <source>
        <dbReference type="SAM" id="MobiDB-lite"/>
    </source>
</evidence>
<protein>
    <submittedName>
        <fullName evidence="6">Unannotated protein</fullName>
    </submittedName>
</protein>
<evidence type="ECO:0000259" key="5">
    <source>
        <dbReference type="PROSITE" id="PS50893"/>
    </source>
</evidence>
<evidence type="ECO:0000256" key="3">
    <source>
        <dbReference type="ARBA" id="ARBA00022840"/>
    </source>
</evidence>
<dbReference type="FunFam" id="3.40.50.300:FF:000011">
    <property type="entry name" value="Putative ABC transporter ATP-binding component"/>
    <property type="match status" value="1"/>
</dbReference>
<dbReference type="Gene3D" id="3.40.50.300">
    <property type="entry name" value="P-loop containing nucleotide triphosphate hydrolases"/>
    <property type="match status" value="2"/>
</dbReference>
<dbReference type="AlphaFoldDB" id="A0A6J6H752"/>
<feature type="region of interest" description="Disordered" evidence="4">
    <location>
        <begin position="269"/>
        <end position="318"/>
    </location>
</feature>
<dbReference type="InterPro" id="IPR003439">
    <property type="entry name" value="ABC_transporter-like_ATP-bd"/>
</dbReference>
<organism evidence="6">
    <name type="scientific">freshwater metagenome</name>
    <dbReference type="NCBI Taxonomy" id="449393"/>
    <lineage>
        <taxon>unclassified sequences</taxon>
        <taxon>metagenomes</taxon>
        <taxon>ecological metagenomes</taxon>
    </lineage>
</organism>
<evidence type="ECO:0000256" key="1">
    <source>
        <dbReference type="ARBA" id="ARBA00022737"/>
    </source>
</evidence>
<accession>A0A6J6H752</accession>